<keyword evidence="2" id="KW-1185">Reference proteome</keyword>
<dbReference type="RefSeq" id="WP_146260738.1">
    <property type="nucleotide sequence ID" value="NZ_QKZK01000026.1"/>
</dbReference>
<proteinExistence type="predicted"/>
<gene>
    <name evidence="1" type="ORF">LX69_02673</name>
</gene>
<evidence type="ECO:0000313" key="2">
    <source>
        <dbReference type="Proteomes" id="UP000249239"/>
    </source>
</evidence>
<accession>A0A2W7N517</accession>
<dbReference type="Proteomes" id="UP000249239">
    <property type="component" value="Unassembled WGS sequence"/>
</dbReference>
<sequence>MFKKIIICGIVATAIVCNVCISSTKTEQNSFLFLENAMAQSLTTGEIMSLPQGKYQNINGQLVYCVNEVTIIAYGNTGYAETYWWELGGYAIRSTPIYSTTSGSNSNSGGGQISAGYNPISQDISASLGGSGSSANQYYYKT</sequence>
<reference evidence="1 2" key="1">
    <citation type="submission" date="2018-06" db="EMBL/GenBank/DDBJ databases">
        <title>Genomic Encyclopedia of Archaeal and Bacterial Type Strains, Phase II (KMG-II): from individual species to whole genera.</title>
        <authorList>
            <person name="Goeker M."/>
        </authorList>
    </citation>
    <scope>NUCLEOTIDE SEQUENCE [LARGE SCALE GENOMIC DNA]</scope>
    <source>
        <strain evidence="1 2">DSM 6779</strain>
    </source>
</reference>
<name>A0A2W7N517_9BACT</name>
<dbReference type="AlphaFoldDB" id="A0A2W7N517"/>
<evidence type="ECO:0000313" key="1">
    <source>
        <dbReference type="EMBL" id="PZX13417.1"/>
    </source>
</evidence>
<dbReference type="EMBL" id="QKZK01000026">
    <property type="protein sequence ID" value="PZX13417.1"/>
    <property type="molecule type" value="Genomic_DNA"/>
</dbReference>
<organism evidence="1 2">
    <name type="scientific">Breznakibacter xylanolyticus</name>
    <dbReference type="NCBI Taxonomy" id="990"/>
    <lineage>
        <taxon>Bacteria</taxon>
        <taxon>Pseudomonadati</taxon>
        <taxon>Bacteroidota</taxon>
        <taxon>Bacteroidia</taxon>
        <taxon>Marinilabiliales</taxon>
        <taxon>Marinilabiliaceae</taxon>
        <taxon>Breznakibacter</taxon>
    </lineage>
</organism>
<protein>
    <submittedName>
        <fullName evidence="1">Uncharacterized protein</fullName>
    </submittedName>
</protein>
<comment type="caution">
    <text evidence="1">The sequence shown here is derived from an EMBL/GenBank/DDBJ whole genome shotgun (WGS) entry which is preliminary data.</text>
</comment>